<dbReference type="eggNOG" id="COG0534">
    <property type="taxonomic scope" value="Bacteria"/>
</dbReference>
<evidence type="ECO:0000256" key="10">
    <source>
        <dbReference type="SAM" id="Phobius"/>
    </source>
</evidence>
<feature type="transmembrane region" description="Helical" evidence="10">
    <location>
        <begin position="58"/>
        <end position="82"/>
    </location>
</feature>
<dbReference type="InterPro" id="IPR050222">
    <property type="entry name" value="MATE_MdtK"/>
</dbReference>
<evidence type="ECO:0000256" key="6">
    <source>
        <dbReference type="ARBA" id="ARBA00022989"/>
    </source>
</evidence>
<feature type="transmembrane region" description="Helical" evidence="10">
    <location>
        <begin position="363"/>
        <end position="382"/>
    </location>
</feature>
<dbReference type="GO" id="GO:0015297">
    <property type="term" value="F:antiporter activity"/>
    <property type="evidence" value="ECO:0007669"/>
    <property type="project" value="UniProtKB-KW"/>
</dbReference>
<comment type="subcellular location">
    <subcellularLocation>
        <location evidence="1">Cell inner membrane</location>
        <topology evidence="1">Multi-pass membrane protein</topology>
    </subcellularLocation>
</comment>
<evidence type="ECO:0000256" key="2">
    <source>
        <dbReference type="ARBA" id="ARBA00022448"/>
    </source>
</evidence>
<sequence>MSTAAAAQPAPPEALSAGFITRQLLHHAWPVLVAQVLSMGMMIADTLIAGRYGTADLAAVAVGNGLYISVVMLLVGILQAVAPTIAHHVGAGRVGAIGPALQQGFWLALMLAVPGTLMLAHPDALLRLTRVPPDIARGAGAYLQAVAFGLPAVLLYRTFYAFNNAVGRPRVLMAISFVALGAHIPLAWALAHGLFGFAGLPPLGATGCGISTAIVSWLGLGCGLLHLLRSPAYRQYAIFSRWQAPRPRDIRALLRLGVPMGFSTFIEITSFTLIALFAARLGSEAVAGHRVVANLSALVYMLPLAMSIATLVLVGQAAGAHDWARARATVRVSLWLTSGFAMLIGIGLWLLREPLIGLSSTDPAVRAVALGLIVYICIYQLTDSIQTVAAHALRGFKVTLLPMLLHTLCFWGVGLGGGYWATYHAFGREAAPSIAGFWEASVAATVLATALFGWLLTRVMARQRISNSS</sequence>
<protein>
    <recommendedName>
        <fullName evidence="9">Multidrug-efflux transporter</fullName>
    </recommendedName>
</protein>
<feature type="transmembrane region" description="Helical" evidence="10">
    <location>
        <begin position="332"/>
        <end position="351"/>
    </location>
</feature>
<evidence type="ECO:0000256" key="5">
    <source>
        <dbReference type="ARBA" id="ARBA00022692"/>
    </source>
</evidence>
<feature type="transmembrane region" description="Helical" evidence="10">
    <location>
        <begin position="298"/>
        <end position="320"/>
    </location>
</feature>
<keyword evidence="5 10" id="KW-0812">Transmembrane</keyword>
<dbReference type="GO" id="GO:0005886">
    <property type="term" value="C:plasma membrane"/>
    <property type="evidence" value="ECO:0007669"/>
    <property type="project" value="UniProtKB-SubCell"/>
</dbReference>
<dbReference type="NCBIfam" id="TIGR00797">
    <property type="entry name" value="matE"/>
    <property type="match status" value="1"/>
</dbReference>
<keyword evidence="4" id="KW-1003">Cell membrane</keyword>
<keyword evidence="6 10" id="KW-1133">Transmembrane helix</keyword>
<evidence type="ECO:0000256" key="8">
    <source>
        <dbReference type="ARBA" id="ARBA00023136"/>
    </source>
</evidence>
<evidence type="ECO:0000256" key="3">
    <source>
        <dbReference type="ARBA" id="ARBA00022449"/>
    </source>
</evidence>
<dbReference type="InterPro" id="IPR002528">
    <property type="entry name" value="MATE_fam"/>
</dbReference>
<dbReference type="CDD" id="cd13131">
    <property type="entry name" value="MATE_NorM_like"/>
    <property type="match status" value="1"/>
</dbReference>
<gene>
    <name evidence="11" type="ORF">C666_03930</name>
</gene>
<keyword evidence="12" id="KW-1185">Reference proteome</keyword>
<proteinExistence type="predicted"/>
<feature type="transmembrane region" description="Helical" evidence="10">
    <location>
        <begin position="403"/>
        <end position="422"/>
    </location>
</feature>
<keyword evidence="8 10" id="KW-0472">Membrane</keyword>
<dbReference type="PIRSF" id="PIRSF006603">
    <property type="entry name" value="DinF"/>
    <property type="match status" value="1"/>
</dbReference>
<keyword evidence="3" id="KW-0050">Antiport</keyword>
<dbReference type="STRING" id="1123367.GCA_000621305_02669"/>
<feature type="transmembrane region" description="Helical" evidence="10">
    <location>
        <begin position="434"/>
        <end position="456"/>
    </location>
</feature>
<feature type="transmembrane region" description="Helical" evidence="10">
    <location>
        <begin position="141"/>
        <end position="159"/>
    </location>
</feature>
<dbReference type="RefSeq" id="WP_004334042.1">
    <property type="nucleotide sequence ID" value="NZ_AMXE01000007.1"/>
</dbReference>
<comment type="caution">
    <text evidence="11">The sequence shown here is derived from an EMBL/GenBank/DDBJ whole genome shotgun (WGS) entry which is preliminary data.</text>
</comment>
<reference evidence="11 12" key="1">
    <citation type="submission" date="2012-09" db="EMBL/GenBank/DDBJ databases">
        <title>Draft Genome Sequences of 6 Strains from Genus Thauera.</title>
        <authorList>
            <person name="Liu B."/>
            <person name="Shapleigh J.P."/>
            <person name="Frostegard A.H."/>
        </authorList>
    </citation>
    <scope>NUCLEOTIDE SEQUENCE [LARGE SCALE GENOMIC DNA]</scope>
    <source>
        <strain evidence="12">47Lol / DSM 12138</strain>
    </source>
</reference>
<evidence type="ECO:0000256" key="1">
    <source>
        <dbReference type="ARBA" id="ARBA00004429"/>
    </source>
</evidence>
<dbReference type="AlphaFoldDB" id="N6YEQ9"/>
<evidence type="ECO:0000313" key="12">
    <source>
        <dbReference type="Proteomes" id="UP000013232"/>
    </source>
</evidence>
<dbReference type="GO" id="GO:0042910">
    <property type="term" value="F:xenobiotic transmembrane transporter activity"/>
    <property type="evidence" value="ECO:0007669"/>
    <property type="project" value="InterPro"/>
</dbReference>
<dbReference type="PANTHER" id="PTHR43298:SF2">
    <property type="entry name" value="FMN_FAD EXPORTER YEEO-RELATED"/>
    <property type="match status" value="1"/>
</dbReference>
<feature type="transmembrane region" description="Helical" evidence="10">
    <location>
        <begin position="171"/>
        <end position="191"/>
    </location>
</feature>
<evidence type="ECO:0000256" key="4">
    <source>
        <dbReference type="ARBA" id="ARBA00022475"/>
    </source>
</evidence>
<evidence type="ECO:0000313" key="11">
    <source>
        <dbReference type="EMBL" id="ENO90005.1"/>
    </source>
</evidence>
<evidence type="ECO:0000256" key="9">
    <source>
        <dbReference type="ARBA" id="ARBA00031636"/>
    </source>
</evidence>
<feature type="transmembrane region" description="Helical" evidence="10">
    <location>
        <begin position="203"/>
        <end position="228"/>
    </location>
</feature>
<organism evidence="11 12">
    <name type="scientific">Thauera linaloolentis (strain DSM 12138 / JCM 21573 / CCUG 41526 / CIP 105981 / IAM 15112 / NBRC 102519 / 47Lol)</name>
    <dbReference type="NCBI Taxonomy" id="1123367"/>
    <lineage>
        <taxon>Bacteria</taxon>
        <taxon>Pseudomonadati</taxon>
        <taxon>Pseudomonadota</taxon>
        <taxon>Betaproteobacteria</taxon>
        <taxon>Rhodocyclales</taxon>
        <taxon>Zoogloeaceae</taxon>
        <taxon>Thauera</taxon>
    </lineage>
</organism>
<dbReference type="OrthoDB" id="9780160at2"/>
<keyword evidence="2" id="KW-0813">Transport</keyword>
<keyword evidence="7" id="KW-0406">Ion transport</keyword>
<dbReference type="PANTHER" id="PTHR43298">
    <property type="entry name" value="MULTIDRUG RESISTANCE PROTEIN NORM-RELATED"/>
    <property type="match status" value="1"/>
</dbReference>
<feature type="transmembrane region" description="Helical" evidence="10">
    <location>
        <begin position="256"/>
        <end position="278"/>
    </location>
</feature>
<evidence type="ECO:0000256" key="7">
    <source>
        <dbReference type="ARBA" id="ARBA00023065"/>
    </source>
</evidence>
<name>N6YEQ9_THAL4</name>
<feature type="transmembrane region" description="Helical" evidence="10">
    <location>
        <begin position="103"/>
        <end position="121"/>
    </location>
</feature>
<feature type="transmembrane region" description="Helical" evidence="10">
    <location>
        <begin position="29"/>
        <end position="52"/>
    </location>
</feature>
<accession>N6YEQ9</accession>
<dbReference type="Pfam" id="PF01554">
    <property type="entry name" value="MatE"/>
    <property type="match status" value="2"/>
</dbReference>
<dbReference type="InterPro" id="IPR048279">
    <property type="entry name" value="MdtK-like"/>
</dbReference>
<dbReference type="EMBL" id="AMXE01000007">
    <property type="protein sequence ID" value="ENO90005.1"/>
    <property type="molecule type" value="Genomic_DNA"/>
</dbReference>
<dbReference type="GO" id="GO:0006811">
    <property type="term" value="P:monoatomic ion transport"/>
    <property type="evidence" value="ECO:0007669"/>
    <property type="project" value="UniProtKB-KW"/>
</dbReference>
<dbReference type="Proteomes" id="UP000013232">
    <property type="component" value="Unassembled WGS sequence"/>
</dbReference>